<keyword evidence="5" id="KW-1185">Reference proteome</keyword>
<dbReference type="InterPro" id="IPR007712">
    <property type="entry name" value="RelE/ParE_toxin"/>
</dbReference>
<dbReference type="InterPro" id="IPR028344">
    <property type="entry name" value="ParE1/4"/>
</dbReference>
<organism evidence="4 5">
    <name type="scientific">Thioalkalivibrio halophilus</name>
    <dbReference type="NCBI Taxonomy" id="252474"/>
    <lineage>
        <taxon>Bacteria</taxon>
        <taxon>Pseudomonadati</taxon>
        <taxon>Pseudomonadota</taxon>
        <taxon>Gammaproteobacteria</taxon>
        <taxon>Chromatiales</taxon>
        <taxon>Ectothiorhodospiraceae</taxon>
        <taxon>Thioalkalivibrio</taxon>
    </lineage>
</organism>
<dbReference type="InterPro" id="IPR051803">
    <property type="entry name" value="TA_system_RelE-like_toxin"/>
</dbReference>
<dbReference type="STRING" id="252474.B1A74_09540"/>
<comment type="similarity">
    <text evidence="1 3">Belongs to the RelE toxin family.</text>
</comment>
<keyword evidence="2" id="KW-1277">Toxin-antitoxin system</keyword>
<name>A0A1V2ZX60_9GAMM</name>
<dbReference type="InterPro" id="IPR035093">
    <property type="entry name" value="RelE/ParE_toxin_dom_sf"/>
</dbReference>
<sequence>MRYALTCKAEDDVIEIFRSSVEQFGLQQAERYHSLLAATFEFLAENPRAARERKEISPPVRVHPVGAHIVLYQIEDDEILIIRIRHAHEDWEGNES</sequence>
<evidence type="ECO:0000313" key="5">
    <source>
        <dbReference type="Proteomes" id="UP000189177"/>
    </source>
</evidence>
<dbReference type="EMBL" id="MUZR01000038">
    <property type="protein sequence ID" value="OOC09714.1"/>
    <property type="molecule type" value="Genomic_DNA"/>
</dbReference>
<gene>
    <name evidence="4" type="ORF">B1A74_09540</name>
</gene>
<dbReference type="AlphaFoldDB" id="A0A1V2ZX60"/>
<dbReference type="RefSeq" id="WP_024329847.1">
    <property type="nucleotide sequence ID" value="NZ_MUZR01000038.1"/>
</dbReference>
<dbReference type="Pfam" id="PF05016">
    <property type="entry name" value="ParE_toxin"/>
    <property type="match status" value="1"/>
</dbReference>
<dbReference type="OrthoDB" id="516834at2"/>
<dbReference type="Proteomes" id="UP000189177">
    <property type="component" value="Unassembled WGS sequence"/>
</dbReference>
<dbReference type="PIRSF" id="PIRSF029218">
    <property type="entry name" value="ParE"/>
    <property type="match status" value="1"/>
</dbReference>
<protein>
    <recommendedName>
        <fullName evidence="3">Toxin</fullName>
    </recommendedName>
</protein>
<accession>A0A1V2ZX60</accession>
<evidence type="ECO:0000256" key="1">
    <source>
        <dbReference type="ARBA" id="ARBA00006226"/>
    </source>
</evidence>
<comment type="caution">
    <text evidence="4">The sequence shown here is derived from an EMBL/GenBank/DDBJ whole genome shotgun (WGS) entry which is preliminary data.</text>
</comment>
<proteinExistence type="inferred from homology"/>
<dbReference type="PANTHER" id="PTHR33755">
    <property type="entry name" value="TOXIN PARE1-RELATED"/>
    <property type="match status" value="1"/>
</dbReference>
<dbReference type="Gene3D" id="3.30.2310.20">
    <property type="entry name" value="RelE-like"/>
    <property type="match status" value="1"/>
</dbReference>
<reference evidence="4 5" key="1">
    <citation type="submission" date="2017-02" db="EMBL/GenBank/DDBJ databases">
        <title>Genomic diversity within the haloalkaliphilic genus Thioalkalivibrio.</title>
        <authorList>
            <person name="Ahn A.-C."/>
            <person name="Meier-Kolthoff J."/>
            <person name="Overmars L."/>
            <person name="Richter M."/>
            <person name="Woyke T."/>
            <person name="Sorokin D.Y."/>
            <person name="Muyzer G."/>
        </authorList>
    </citation>
    <scope>NUCLEOTIDE SEQUENCE [LARGE SCALE GENOMIC DNA]</scope>
    <source>
        <strain evidence="4 5">HL17</strain>
    </source>
</reference>
<evidence type="ECO:0000256" key="2">
    <source>
        <dbReference type="ARBA" id="ARBA00022649"/>
    </source>
</evidence>
<dbReference type="PANTHER" id="PTHR33755:SF9">
    <property type="entry name" value="TOXIN PARE1"/>
    <property type="match status" value="1"/>
</dbReference>
<evidence type="ECO:0000256" key="3">
    <source>
        <dbReference type="PIRNR" id="PIRNR029218"/>
    </source>
</evidence>
<evidence type="ECO:0000313" key="4">
    <source>
        <dbReference type="EMBL" id="OOC09714.1"/>
    </source>
</evidence>